<dbReference type="Pfam" id="PF06037">
    <property type="entry name" value="DUF922"/>
    <property type="match status" value="1"/>
</dbReference>
<dbReference type="RefSeq" id="WP_129330340.1">
    <property type="nucleotide sequence ID" value="NZ_SDVB01000050.1"/>
</dbReference>
<dbReference type="EMBL" id="SDVB01000050">
    <property type="protein sequence ID" value="RYC26866.1"/>
    <property type="molecule type" value="Genomic_DNA"/>
</dbReference>
<dbReference type="AlphaFoldDB" id="A0A4Q2TYR8"/>
<proteinExistence type="predicted"/>
<sequence length="196" mass="21487">MRSIFPAVIALLFSAGLASAEGQVIEKVETYAVSGRTGPELYASIGARGPLLAGKVRSIAHTSFRLTWQRDYQQRGTACVLASAKPKLVITTVLPKAVQPLDEPVRGNWQRFVEGVTAHEKVHGTFIRELVKEIEKATIGLAVENDPGCRKIREKMQPILGEISQTERRKSRDFDEVEMNDGGAVHQLVLQLVNGG</sequence>
<gene>
    <name evidence="2" type="ORF">EUU22_01420</name>
</gene>
<dbReference type="PIRSF" id="PIRSF010521">
    <property type="entry name" value="DUF922_bac"/>
    <property type="match status" value="1"/>
</dbReference>
<reference evidence="2 3" key="1">
    <citation type="submission" date="2019-01" db="EMBL/GenBank/DDBJ databases">
        <authorList>
            <person name="Deng T."/>
        </authorList>
    </citation>
    <scope>NUCLEOTIDE SEQUENCE [LARGE SCALE GENOMIC DNA]</scope>
    <source>
        <strain evidence="2 3">F8825</strain>
    </source>
</reference>
<keyword evidence="3" id="KW-1185">Reference proteome</keyword>
<organism evidence="2 3">
    <name type="scientific">Ciceribacter ferrooxidans</name>
    <dbReference type="NCBI Taxonomy" id="2509717"/>
    <lineage>
        <taxon>Bacteria</taxon>
        <taxon>Pseudomonadati</taxon>
        <taxon>Pseudomonadota</taxon>
        <taxon>Alphaproteobacteria</taxon>
        <taxon>Hyphomicrobiales</taxon>
        <taxon>Rhizobiaceae</taxon>
        <taxon>Ciceribacter</taxon>
    </lineage>
</organism>
<evidence type="ECO:0000313" key="3">
    <source>
        <dbReference type="Proteomes" id="UP000291088"/>
    </source>
</evidence>
<comment type="caution">
    <text evidence="2">The sequence shown here is derived from an EMBL/GenBank/DDBJ whole genome shotgun (WGS) entry which is preliminary data.</text>
</comment>
<feature type="chain" id="PRO_5020764742" evidence="1">
    <location>
        <begin position="21"/>
        <end position="196"/>
    </location>
</feature>
<keyword evidence="1" id="KW-0732">Signal</keyword>
<dbReference type="OrthoDB" id="7906163at2"/>
<dbReference type="InterPro" id="IPR010321">
    <property type="entry name" value="DUF922"/>
</dbReference>
<feature type="signal peptide" evidence="1">
    <location>
        <begin position="1"/>
        <end position="20"/>
    </location>
</feature>
<dbReference type="Proteomes" id="UP000291088">
    <property type="component" value="Unassembled WGS sequence"/>
</dbReference>
<protein>
    <submittedName>
        <fullName evidence="2">DUF922 domain-containing protein</fullName>
    </submittedName>
</protein>
<accession>A0A4Q2TYR8</accession>
<evidence type="ECO:0000256" key="1">
    <source>
        <dbReference type="SAM" id="SignalP"/>
    </source>
</evidence>
<evidence type="ECO:0000313" key="2">
    <source>
        <dbReference type="EMBL" id="RYC26866.1"/>
    </source>
</evidence>
<name>A0A4Q2TYR8_9HYPH</name>